<evidence type="ECO:0000256" key="4">
    <source>
        <dbReference type="ARBA" id="ARBA00022692"/>
    </source>
</evidence>
<evidence type="ECO:0000256" key="1">
    <source>
        <dbReference type="ARBA" id="ARBA00004141"/>
    </source>
</evidence>
<evidence type="ECO:0000313" key="10">
    <source>
        <dbReference type="RefSeq" id="XP_025056333.1"/>
    </source>
</evidence>
<keyword evidence="5 7" id="KW-1133">Transmembrane helix</keyword>
<dbReference type="Pfam" id="PF14802">
    <property type="entry name" value="TMEM192"/>
    <property type="match status" value="1"/>
</dbReference>
<keyword evidence="4 7" id="KW-0812">Transmembrane</keyword>
<keyword evidence="6 7" id="KW-0472">Membrane</keyword>
<evidence type="ECO:0000256" key="3">
    <source>
        <dbReference type="ARBA" id="ARBA00014635"/>
    </source>
</evidence>
<proteinExistence type="inferred from homology"/>
<dbReference type="InterPro" id="IPR029399">
    <property type="entry name" value="TMEM192"/>
</dbReference>
<protein>
    <recommendedName>
        <fullName evidence="3">Transmembrane protein 192</fullName>
    </recommendedName>
</protein>
<feature type="signal peptide" evidence="8">
    <location>
        <begin position="1"/>
        <end position="19"/>
    </location>
</feature>
<feature type="transmembrane region" description="Helical" evidence="7">
    <location>
        <begin position="140"/>
        <end position="158"/>
    </location>
</feature>
<dbReference type="PANTHER" id="PTHR31592">
    <property type="entry name" value="TRANSMEMBRANE PROTEIN 192"/>
    <property type="match status" value="1"/>
</dbReference>
<feature type="chain" id="PRO_5018306136" description="Transmembrane protein 192" evidence="8">
    <location>
        <begin position="20"/>
        <end position="337"/>
    </location>
</feature>
<dbReference type="GO" id="GO:0005770">
    <property type="term" value="C:late endosome"/>
    <property type="evidence" value="ECO:0007669"/>
    <property type="project" value="TreeGrafter"/>
</dbReference>
<dbReference type="GeneID" id="102374305"/>
<comment type="subcellular location">
    <subcellularLocation>
        <location evidence="1">Membrane</location>
        <topology evidence="1">Multi-pass membrane protein</topology>
    </subcellularLocation>
</comment>
<evidence type="ECO:0000256" key="5">
    <source>
        <dbReference type="ARBA" id="ARBA00022989"/>
    </source>
</evidence>
<keyword evidence="9" id="KW-1185">Reference proteome</keyword>
<name>A0A3Q0GDW8_ALLSI</name>
<feature type="transmembrane region" description="Helical" evidence="7">
    <location>
        <begin position="215"/>
        <end position="240"/>
    </location>
</feature>
<organism evidence="9 10">
    <name type="scientific">Alligator sinensis</name>
    <name type="common">Chinese alligator</name>
    <dbReference type="NCBI Taxonomy" id="38654"/>
    <lineage>
        <taxon>Eukaryota</taxon>
        <taxon>Metazoa</taxon>
        <taxon>Chordata</taxon>
        <taxon>Craniata</taxon>
        <taxon>Vertebrata</taxon>
        <taxon>Euteleostomi</taxon>
        <taxon>Archelosauria</taxon>
        <taxon>Archosauria</taxon>
        <taxon>Crocodylia</taxon>
        <taxon>Alligatoridae</taxon>
        <taxon>Alligatorinae</taxon>
        <taxon>Alligator</taxon>
    </lineage>
</organism>
<dbReference type="CTD" id="201931"/>
<sequence length="337" mass="38910">MSGTLILAVFFFQLSWASSYEENLWETLSLVNCWLLPCEDKLQLSVAKCFPQGNSSMGSLEITQSTEDDHLLDTPLLPSHALHSRLRPRFYTIPTVFIANFLLLIHVAFVVLVFLAVMFCSYPHPNEDKCPKNYTYPFKVQTVVVIAKVILWILLVLFERYVQYHHSKARSRGYLSIYRSTRHLKRLPLVVHSTGNAALLLILSAQHSFPDNNRIYLYIILGILALELICSLTSLVVYTVKISNFNKAKSRPDIIEEEKMYAYPCHIISETGFRENSSLEEIVEKQGDVIEYLQRHNALLSRRLLALTSQQIRDFDHVPFYFLNKTWNESDNKVSCQ</sequence>
<keyword evidence="8" id="KW-0732">Signal</keyword>
<reference evidence="10" key="1">
    <citation type="submission" date="2025-08" db="UniProtKB">
        <authorList>
            <consortium name="RefSeq"/>
        </authorList>
    </citation>
    <scope>IDENTIFICATION</scope>
</reference>
<accession>A0A3Q0GDW8</accession>
<evidence type="ECO:0000256" key="7">
    <source>
        <dbReference type="SAM" id="Phobius"/>
    </source>
</evidence>
<dbReference type="STRING" id="38654.A0A3Q0GDW8"/>
<evidence type="ECO:0000256" key="2">
    <source>
        <dbReference type="ARBA" id="ARBA00006314"/>
    </source>
</evidence>
<dbReference type="PANTHER" id="PTHR31592:SF1">
    <property type="entry name" value="TRANSMEMBRANE PROTEIN 192"/>
    <property type="match status" value="1"/>
</dbReference>
<comment type="similarity">
    <text evidence="2">Belongs to the TMEM192 family.</text>
</comment>
<evidence type="ECO:0000256" key="8">
    <source>
        <dbReference type="SAM" id="SignalP"/>
    </source>
</evidence>
<evidence type="ECO:0000313" key="9">
    <source>
        <dbReference type="Proteomes" id="UP000189705"/>
    </source>
</evidence>
<evidence type="ECO:0000256" key="6">
    <source>
        <dbReference type="ARBA" id="ARBA00023136"/>
    </source>
</evidence>
<dbReference type="AlphaFoldDB" id="A0A3Q0GDW8"/>
<dbReference type="InParanoid" id="A0A3Q0GDW8"/>
<dbReference type="Proteomes" id="UP000189705">
    <property type="component" value="Unplaced"/>
</dbReference>
<feature type="transmembrane region" description="Helical" evidence="7">
    <location>
        <begin position="96"/>
        <end position="119"/>
    </location>
</feature>
<dbReference type="GO" id="GO:0005765">
    <property type="term" value="C:lysosomal membrane"/>
    <property type="evidence" value="ECO:0007669"/>
    <property type="project" value="TreeGrafter"/>
</dbReference>
<dbReference type="RefSeq" id="XP_025056333.1">
    <property type="nucleotide sequence ID" value="XM_025200548.1"/>
</dbReference>
<gene>
    <name evidence="10" type="primary">TMEM192</name>
</gene>